<keyword evidence="2" id="KW-0460">Magnesium</keyword>
<dbReference type="RefSeq" id="WP_117321334.1">
    <property type="nucleotide sequence ID" value="NZ_QVTD01000003.1"/>
</dbReference>
<dbReference type="GO" id="GO:0043743">
    <property type="term" value="F:LPPG:FO 2-phospho-L-lactate transferase activity"/>
    <property type="evidence" value="ECO:0007669"/>
    <property type="project" value="UniProtKB-EC"/>
</dbReference>
<dbReference type="InterPro" id="IPR038136">
    <property type="entry name" value="CofD-like_dom_sf"/>
</dbReference>
<dbReference type="PANTHER" id="PTHR43007:SF1">
    <property type="entry name" value="2-PHOSPHO-L-LACTATE TRANSFERASE"/>
    <property type="match status" value="1"/>
</dbReference>
<keyword evidence="1 3" id="KW-0808">Transferase</keyword>
<dbReference type="Pfam" id="PF01933">
    <property type="entry name" value="CofD"/>
    <property type="match status" value="1"/>
</dbReference>
<dbReference type="EMBL" id="QVTD01000003">
    <property type="protein sequence ID" value="RFU65158.1"/>
    <property type="molecule type" value="Genomic_DNA"/>
</dbReference>
<dbReference type="CDD" id="cd07186">
    <property type="entry name" value="CofD_like"/>
    <property type="match status" value="1"/>
</dbReference>
<keyword evidence="4" id="KW-1185">Reference proteome</keyword>
<comment type="caution">
    <text evidence="3">The sequence shown here is derived from an EMBL/GenBank/DDBJ whole genome shotgun (WGS) entry which is preliminary data.</text>
</comment>
<evidence type="ECO:0000256" key="1">
    <source>
        <dbReference type="ARBA" id="ARBA00022679"/>
    </source>
</evidence>
<dbReference type="NCBIfam" id="TIGR01819">
    <property type="entry name" value="F420_cofD"/>
    <property type="match status" value="1"/>
</dbReference>
<dbReference type="PANTHER" id="PTHR43007">
    <property type="entry name" value="2-PHOSPHO-L-LACTATE TRANSFERASE"/>
    <property type="match status" value="1"/>
</dbReference>
<dbReference type="AlphaFoldDB" id="A0A372LFT2"/>
<evidence type="ECO:0000313" key="4">
    <source>
        <dbReference type="Proteomes" id="UP000262939"/>
    </source>
</evidence>
<dbReference type="SUPFAM" id="SSF142338">
    <property type="entry name" value="CofD-like"/>
    <property type="match status" value="1"/>
</dbReference>
<dbReference type="EC" id="2.7.8.28" evidence="3"/>
<dbReference type="GO" id="GO:0000287">
    <property type="term" value="F:magnesium ion binding"/>
    <property type="evidence" value="ECO:0007669"/>
    <property type="project" value="InterPro"/>
</dbReference>
<dbReference type="Gene3D" id="1.10.8.240">
    <property type="entry name" value="CofD-like domain"/>
    <property type="match status" value="1"/>
</dbReference>
<dbReference type="Proteomes" id="UP000262939">
    <property type="component" value="Unassembled WGS sequence"/>
</dbReference>
<evidence type="ECO:0000256" key="2">
    <source>
        <dbReference type="ARBA" id="ARBA00022842"/>
    </source>
</evidence>
<proteinExistence type="inferred from homology"/>
<dbReference type="Gene3D" id="3.40.50.10680">
    <property type="entry name" value="CofD-like domains"/>
    <property type="match status" value="1"/>
</dbReference>
<dbReference type="OrthoDB" id="7466225at2"/>
<gene>
    <name evidence="3" type="ORF">D0466_04410</name>
</gene>
<name>A0A372LFT2_9BACI</name>
<dbReference type="InterPro" id="IPR010115">
    <property type="entry name" value="FbiA/CofD"/>
</dbReference>
<reference evidence="3 4" key="1">
    <citation type="submission" date="2018-08" db="EMBL/GenBank/DDBJ databases">
        <title>Bacillus chawlae sp. nov., Bacillus glennii sp. nov., and Bacillus saganii sp. nov. Isolated from the Vehicle Assembly Building at Kennedy Space Center where the Viking Spacecraft were Assembled.</title>
        <authorList>
            <person name="Seuylemezian A."/>
            <person name="Vaishampayan P."/>
        </authorList>
    </citation>
    <scope>NUCLEOTIDE SEQUENCE [LARGE SCALE GENOMIC DNA]</scope>
    <source>
        <strain evidence="3 4">V44-8</strain>
    </source>
</reference>
<sequence length="315" mass="34682">MIVTLAGGVGGSKFVKGLASSRYKEDVTVIINTGDDFERFGLYVSPDVDINIYTLAGLIHEQGWGFKDETYNTQNVLKDFYSQDCWFNLGDKDIATHIYRTHLLKGNYTLTEITKELCDRLGVSLKILPMSNDRIATYIHTPDGRFHFQEYLIQRRMSDKVLNIEYEGSTTASPSPGVLDTISEAGIILFAPSNPLVSIGPILSVPGMKEAIKNSKAKVYAISPIVNGGVIKGPADRMMRDMDMEVSPIGIAEFYGDLLDGIIIDLQDKKHLSALQEIGLEVLVTDTIMDSDEKKVGLANQVVEFAASHNAKAVL</sequence>
<protein>
    <submittedName>
        <fullName evidence="3">2-phospho-L-lactate transferase</fullName>
        <ecNumber evidence="3">2.7.8.28</ecNumber>
    </submittedName>
</protein>
<dbReference type="HAMAP" id="MF_01257">
    <property type="entry name" value="CofD"/>
    <property type="match status" value="1"/>
</dbReference>
<organism evidence="3 4">
    <name type="scientific">Peribacillus glennii</name>
    <dbReference type="NCBI Taxonomy" id="2303991"/>
    <lineage>
        <taxon>Bacteria</taxon>
        <taxon>Bacillati</taxon>
        <taxon>Bacillota</taxon>
        <taxon>Bacilli</taxon>
        <taxon>Bacillales</taxon>
        <taxon>Bacillaceae</taxon>
        <taxon>Peribacillus</taxon>
    </lineage>
</organism>
<dbReference type="InterPro" id="IPR002882">
    <property type="entry name" value="CofD"/>
</dbReference>
<accession>A0A372LFT2</accession>
<evidence type="ECO:0000313" key="3">
    <source>
        <dbReference type="EMBL" id="RFU65158.1"/>
    </source>
</evidence>